<feature type="compositionally biased region" description="Basic and acidic residues" evidence="11">
    <location>
        <begin position="1015"/>
        <end position="1028"/>
    </location>
</feature>
<sequence length="1132" mass="128765">MEKESIYNLALKCADRQLTSMEFSNLYKEFFNEKFPSLIQEEEDAAATSAVLNDAKKESPLSDPSDRNTAVTAADTTHLNEALNVVCSDFVNILNLEKPLILADYIVEVLLVNYNSDMIKCFLPKLNSVNNSLLLVHFFSKACSFFAKLSDTLVIDQVRKDLGNVIVPNILSLDMNSMNKELVAIISKLLQTILKLSPSPILLTSVNCKNGSFTLLNQLSQTNKLLFRKVSQTFEAKLHFKDAKPFLNKDSTNEFVGSPSLASPQYIPSPLSSIKPPGSVNSAAKYKDMKLLRYYKNIWLNNKIINWEVSNSDFLSKYSTISSSIFQEGFNSVQNLDQLLTDLIETSFTCFAQFVSNKQYHQANSNLTLLERKWVIFITKHLPLLIFENSSRNPCVVTCALDNIDEKVIKAIRIYFTEKDDIKSTNEDLFDDYPSTSLDIRHDFIKSLIMLNLQPASVINNYLREDQMIDTSILPTSDDLVIRNLQGIQEVVHNTNSFIISSLDTLELESITESITHDSSNGLSQVLHNFESVAPTKQREIVKAILSIFNDAIKELNYNRITKICALLFFNFSHSLTAILSFSPPTTLMETLIRFVDSFKNDRNSSNINDESSEYETVNVSLSFSWAILLIINLAQTYGISVVDVALKSSDLSIKGSFIINFLSNLPNVSDKYYLEESNINDSDMLTKSHNTVQSWLCDLFVNGSITDQLIQNIETRQLANLIPFIVKQVLLSVEIGALTDISSLIGGFEYFLQPLLLVGLIKTFYWLEQFLSCVKNDTISENILQEIFNLLNTLFNPVTLNEDSKAFHTAVLRLNAIPLLKVLRRFRVQSQSNYGIYSSDAQGDPNLEPLIAKLVSVLNVSPVYDVDPRIINSENDYSRKQLGYGKFLILNENPVNKIMTNQINSFWSLHSSTYYNLDYLFELIELVTPKSFLFDVLKTLEYKLTTYGVPGSKNKRGSLGSEHVFDYFFYFLVLYDVKTADEATQLIDYMENDLKKATEDVDIKSEDLHEKKEAIEVKQESQPKNEAQDDDFDMLFGENDTSTQAYEEDEDNENNDGNNKTNNIPMTTLEENQYKSKNIYVLKRNSFAVLLHERKLLTDSALKNGEITKKEHDKFIIYHDKYLCMLKTCVF</sequence>
<dbReference type="GeneID" id="80918344"/>
<dbReference type="PANTHER" id="PTHR35784">
    <property type="entry name" value="MEDIATOR OF RNA POLYMERASE II TRANSCRIPTION SUBUNIT 5"/>
    <property type="match status" value="1"/>
</dbReference>
<evidence type="ECO:0000256" key="7">
    <source>
        <dbReference type="ARBA" id="ARBA00023242"/>
    </source>
</evidence>
<evidence type="ECO:0000256" key="10">
    <source>
        <dbReference type="SAM" id="Coils"/>
    </source>
</evidence>
<dbReference type="AlphaFoldDB" id="A0AA35IY90"/>
<dbReference type="GO" id="GO:0003712">
    <property type="term" value="F:transcription coregulator activity"/>
    <property type="evidence" value="ECO:0007669"/>
    <property type="project" value="InterPro"/>
</dbReference>
<name>A0AA35IY90_SACMI</name>
<accession>A0AA35IY90</accession>
<evidence type="ECO:0000256" key="1">
    <source>
        <dbReference type="ARBA" id="ARBA00004123"/>
    </source>
</evidence>
<gene>
    <name evidence="12" type="primary">SMKI07G1040</name>
    <name evidence="9" type="synonym">MED5</name>
    <name evidence="12" type="ORF">SMKI_07G1040</name>
</gene>
<evidence type="ECO:0000256" key="9">
    <source>
        <dbReference type="RuleBase" id="RU364142"/>
    </source>
</evidence>
<comment type="subunit">
    <text evidence="9">Component of the Mediator complex.</text>
</comment>
<organism evidence="12 13">
    <name type="scientific">Saccharomyces mikatae IFO 1815</name>
    <dbReference type="NCBI Taxonomy" id="226126"/>
    <lineage>
        <taxon>Eukaryota</taxon>
        <taxon>Fungi</taxon>
        <taxon>Dikarya</taxon>
        <taxon>Ascomycota</taxon>
        <taxon>Saccharomycotina</taxon>
        <taxon>Saccharomycetes</taxon>
        <taxon>Saccharomycetales</taxon>
        <taxon>Saccharomycetaceae</taxon>
        <taxon>Saccharomyces</taxon>
    </lineage>
</organism>
<evidence type="ECO:0000313" key="13">
    <source>
        <dbReference type="Proteomes" id="UP001161438"/>
    </source>
</evidence>
<keyword evidence="7 9" id="KW-0539">Nucleus</keyword>
<dbReference type="GO" id="GO:0016592">
    <property type="term" value="C:mediator complex"/>
    <property type="evidence" value="ECO:0007669"/>
    <property type="project" value="InterPro"/>
</dbReference>
<dbReference type="Pfam" id="PF08689">
    <property type="entry name" value="Med5"/>
    <property type="match status" value="1"/>
</dbReference>
<dbReference type="PANTHER" id="PTHR35784:SF1">
    <property type="entry name" value="MEDIATOR OF RNA POLYMERASE II TRANSCRIPTION SUBUNIT 5"/>
    <property type="match status" value="1"/>
</dbReference>
<dbReference type="InterPro" id="IPR014801">
    <property type="entry name" value="Mediator_Med5_fun"/>
</dbReference>
<comment type="subcellular location">
    <subcellularLocation>
        <location evidence="1 9">Nucleus</location>
    </subcellularLocation>
</comment>
<reference evidence="12" key="1">
    <citation type="submission" date="2022-10" db="EMBL/GenBank/DDBJ databases">
        <authorList>
            <person name="Byrne P K."/>
        </authorList>
    </citation>
    <scope>NUCLEOTIDE SEQUENCE</scope>
    <source>
        <strain evidence="12">IFO1815</strain>
    </source>
</reference>
<dbReference type="Proteomes" id="UP001161438">
    <property type="component" value="Chromosome 7"/>
</dbReference>
<evidence type="ECO:0000256" key="11">
    <source>
        <dbReference type="SAM" id="MobiDB-lite"/>
    </source>
</evidence>
<feature type="coiled-coil region" evidence="10">
    <location>
        <begin position="981"/>
        <end position="1015"/>
    </location>
</feature>
<evidence type="ECO:0000256" key="6">
    <source>
        <dbReference type="ARBA" id="ARBA00023163"/>
    </source>
</evidence>
<protein>
    <recommendedName>
        <fullName evidence="3 9">Mediator of RNA polymerase II transcription subunit 5</fullName>
    </recommendedName>
    <alternativeName>
        <fullName evidence="8 9">Mediator complex subunit 5</fullName>
    </alternativeName>
</protein>
<keyword evidence="5 9" id="KW-0010">Activator</keyword>
<evidence type="ECO:0000256" key="8">
    <source>
        <dbReference type="ARBA" id="ARBA00031256"/>
    </source>
</evidence>
<dbReference type="EMBL" id="OX365763">
    <property type="protein sequence ID" value="CAI4039133.1"/>
    <property type="molecule type" value="Genomic_DNA"/>
</dbReference>
<keyword evidence="4 9" id="KW-0805">Transcription regulation</keyword>
<feature type="region of interest" description="Disordered" evidence="11">
    <location>
        <begin position="1015"/>
        <end position="1066"/>
    </location>
</feature>
<comment type="similarity">
    <text evidence="2 9">Belongs to the Mediator complex subunit 5 family.</text>
</comment>
<comment type="function">
    <text evidence="9">Component of the Mediator complex, a coactivator involved in the regulated transcription of nearly all RNA polymerase II-dependent genes. Mediator functions as a bridge to convey information from gene-specific regulatory proteins to the basal RNA polymerase II transcription machinery. Mediator is recruited to promoters by direct interactions with regulatory proteins and serves as a scaffold for the assembly of a functional preinitiation complex with RNA polymerase II and the general transcription factors.</text>
</comment>
<dbReference type="GO" id="GO:0006357">
    <property type="term" value="P:regulation of transcription by RNA polymerase II"/>
    <property type="evidence" value="ECO:0007669"/>
    <property type="project" value="InterPro"/>
</dbReference>
<evidence type="ECO:0000256" key="2">
    <source>
        <dbReference type="ARBA" id="ARBA00008782"/>
    </source>
</evidence>
<evidence type="ECO:0000256" key="4">
    <source>
        <dbReference type="ARBA" id="ARBA00023015"/>
    </source>
</evidence>
<evidence type="ECO:0000256" key="5">
    <source>
        <dbReference type="ARBA" id="ARBA00023159"/>
    </source>
</evidence>
<evidence type="ECO:0000313" key="12">
    <source>
        <dbReference type="EMBL" id="CAI4039133.1"/>
    </source>
</evidence>
<proteinExistence type="inferred from homology"/>
<evidence type="ECO:0000256" key="3">
    <source>
        <dbReference type="ARBA" id="ARBA00020628"/>
    </source>
</evidence>
<dbReference type="RefSeq" id="XP_056082248.1">
    <property type="nucleotide sequence ID" value="XM_056222570.1"/>
</dbReference>
<keyword evidence="10" id="KW-0175">Coiled coil</keyword>
<keyword evidence="6 9" id="KW-0804">Transcription</keyword>
<keyword evidence="13" id="KW-1185">Reference proteome</keyword>